<accession>A0A641AQX9</accession>
<dbReference type="Proteomes" id="UP001515100">
    <property type="component" value="Unassembled WGS sequence"/>
</dbReference>
<evidence type="ECO:0008006" key="3">
    <source>
        <dbReference type="Google" id="ProtNLM"/>
    </source>
</evidence>
<keyword evidence="2" id="KW-1185">Reference proteome</keyword>
<dbReference type="OrthoDB" id="4380938at2"/>
<dbReference type="AlphaFoldDB" id="A0A641AQX9"/>
<evidence type="ECO:0000313" key="1">
    <source>
        <dbReference type="EMBL" id="KAA1380500.1"/>
    </source>
</evidence>
<protein>
    <recommendedName>
        <fullName evidence="3">WXG100 family type VII secretion target</fullName>
    </recommendedName>
</protein>
<gene>
    <name evidence="1" type="ORF">ESP62_004800</name>
</gene>
<dbReference type="EMBL" id="SDPP02000001">
    <property type="protein sequence ID" value="KAA1380500.1"/>
    <property type="molecule type" value="Genomic_DNA"/>
</dbReference>
<reference evidence="1" key="1">
    <citation type="submission" date="2019-09" db="EMBL/GenBank/DDBJ databases">
        <authorList>
            <person name="Li J."/>
        </authorList>
    </citation>
    <scope>NUCLEOTIDE SEQUENCE [LARGE SCALE GENOMIC DNA]</scope>
    <source>
        <strain evidence="1">NRBC 14897</strain>
    </source>
</reference>
<name>A0A641AQX9_9ACTN</name>
<proteinExistence type="predicted"/>
<organism evidence="1 2">
    <name type="scientific">Aeromicrobium fastidiosum</name>
    <dbReference type="NCBI Taxonomy" id="52699"/>
    <lineage>
        <taxon>Bacteria</taxon>
        <taxon>Bacillati</taxon>
        <taxon>Actinomycetota</taxon>
        <taxon>Actinomycetes</taxon>
        <taxon>Propionibacteriales</taxon>
        <taxon>Nocardioidaceae</taxon>
        <taxon>Aeromicrobium</taxon>
    </lineage>
</organism>
<dbReference type="RefSeq" id="WP_129181023.1">
    <property type="nucleotide sequence ID" value="NZ_JAGIOG010000001.1"/>
</dbReference>
<evidence type="ECO:0000313" key="2">
    <source>
        <dbReference type="Proteomes" id="UP001515100"/>
    </source>
</evidence>
<sequence length="559" mass="61408">MTRRALRWDLVGLDTDPVPADESDVDAVALGYTRRGEALAQTRDALQRLAGAEGWTGQAALTFVDDARQTLSAVGRAEEECRRVASVLTEYGGDVAAARTSTARAVDDAEEAESRRLQAEAALQAPDRQLTPTIEMPPLAPDFSTVVDRAKLDQAEQDLTDARAAVTAAVATLTAAAQSAATRIRSTVTLTDAELFAPQPLSTPSAELERLVELARSLGKDPTEYADLLQQMYVARAAEKAGIDLSTWDVSKGAEAVSDHYEKTYDYYAQLYLNNPNFRWAGMAAMIGPSFAAGFEDLELFQDIAKAMKDTLGPIPDSALPFPVSQLDEIAGMSEEELKFYQTTFLQMQKDIFYDASMMHEAYLDGGLESIEELRAAGLLGDDERQVNQAMEAWKAVDEGIRTGDTDMLNLGNQELLRREQYYTIADQYQDMKNHPVTGEAMTYIMGVVGQPSIPGTQTLGQVDDPIHVRVDTMPLMPGTQGADVTINIPRSNIADFDTRWGLIEDDTLPVYLDLVENDPEQVEQILNSSVRGRIDDLRLIDRLPTIIDGLVDTKVRAW</sequence>
<comment type="caution">
    <text evidence="1">The sequence shown here is derived from an EMBL/GenBank/DDBJ whole genome shotgun (WGS) entry which is preliminary data.</text>
</comment>